<evidence type="ECO:0000256" key="2">
    <source>
        <dbReference type="SAM" id="Phobius"/>
    </source>
</evidence>
<feature type="compositionally biased region" description="Pro residues" evidence="1">
    <location>
        <begin position="176"/>
        <end position="194"/>
    </location>
</feature>
<evidence type="ECO:0000313" key="3">
    <source>
        <dbReference type="EMBL" id="CAD1480109.1"/>
    </source>
</evidence>
<reference evidence="3" key="1">
    <citation type="submission" date="2020-07" db="EMBL/GenBank/DDBJ databases">
        <authorList>
            <person name="Nazaruddin N."/>
        </authorList>
    </citation>
    <scope>NUCLEOTIDE SEQUENCE</scope>
</reference>
<protein>
    <submittedName>
        <fullName evidence="3">Uncharacterized protein</fullName>
    </submittedName>
</protein>
<dbReference type="OrthoDB" id="7617138at2759"/>
<dbReference type="Proteomes" id="UP000752696">
    <property type="component" value="Unassembled WGS sequence"/>
</dbReference>
<proteinExistence type="predicted"/>
<evidence type="ECO:0000256" key="1">
    <source>
        <dbReference type="SAM" id="MobiDB-lite"/>
    </source>
</evidence>
<dbReference type="PRINTS" id="PR01217">
    <property type="entry name" value="PRICHEXTENSN"/>
</dbReference>
<gene>
    <name evidence="3" type="ORF">MHI_LOCUS897176</name>
</gene>
<dbReference type="AlphaFoldDB" id="A0A6V7HK82"/>
<comment type="caution">
    <text evidence="3">The sequence shown here is derived from an EMBL/GenBank/DDBJ whole genome shotgun (WGS) entry which is preliminary data.</text>
</comment>
<keyword evidence="4" id="KW-1185">Reference proteome</keyword>
<feature type="region of interest" description="Disordered" evidence="1">
    <location>
        <begin position="136"/>
        <end position="207"/>
    </location>
</feature>
<dbReference type="Pfam" id="PF15868">
    <property type="entry name" value="MBF2"/>
    <property type="match status" value="1"/>
</dbReference>
<dbReference type="EMBL" id="CAJDYZ010011825">
    <property type="protein sequence ID" value="CAD1480109.1"/>
    <property type="molecule type" value="Genomic_DNA"/>
</dbReference>
<evidence type="ECO:0000313" key="4">
    <source>
        <dbReference type="Proteomes" id="UP000752696"/>
    </source>
</evidence>
<feature type="transmembrane region" description="Helical" evidence="2">
    <location>
        <begin position="20"/>
        <end position="38"/>
    </location>
</feature>
<organism evidence="3 4">
    <name type="scientific">Heterotrigona itama</name>
    <dbReference type="NCBI Taxonomy" id="395501"/>
    <lineage>
        <taxon>Eukaryota</taxon>
        <taxon>Metazoa</taxon>
        <taxon>Ecdysozoa</taxon>
        <taxon>Arthropoda</taxon>
        <taxon>Hexapoda</taxon>
        <taxon>Insecta</taxon>
        <taxon>Pterygota</taxon>
        <taxon>Neoptera</taxon>
        <taxon>Endopterygota</taxon>
        <taxon>Hymenoptera</taxon>
        <taxon>Apocrita</taxon>
        <taxon>Aculeata</taxon>
        <taxon>Apoidea</taxon>
        <taxon>Anthophila</taxon>
        <taxon>Apidae</taxon>
        <taxon>Heterotrigona</taxon>
    </lineage>
</organism>
<keyword evidence="2" id="KW-0472">Membrane</keyword>
<feature type="non-terminal residue" evidence="3">
    <location>
        <position position="1"/>
    </location>
</feature>
<feature type="non-terminal residue" evidence="3">
    <location>
        <position position="207"/>
    </location>
</feature>
<name>A0A6V7HK82_9HYME</name>
<dbReference type="InterPro" id="IPR031734">
    <property type="entry name" value="MBF2"/>
</dbReference>
<sequence length="207" mass="21812">NCTADLRSCSNRVSSRTFNMRGYFLLLVCLSLIASSWGRNLILGRRTPNDILIEDRIIFKPPVPGVKHTVKINATAPAGYEISSVRVIGLNPRVVNVILEKGYLGQRSIVLVVVARSGWTLLTKVLVFAVPTFVEPTTVTSPTPSEPAPTPSEPASSPSEPAPTPSEPASSSSEPAPTPSEPAPTPSEPAPSPSEPASSPSEPAPTP</sequence>
<accession>A0A6V7HK82</accession>
<keyword evidence="2" id="KW-1133">Transmembrane helix</keyword>
<keyword evidence="2" id="KW-0812">Transmembrane</keyword>